<feature type="region of interest" description="Disordered" evidence="3">
    <location>
        <begin position="1"/>
        <end position="33"/>
    </location>
</feature>
<dbReference type="PANTHER" id="PTHR46031:SF34">
    <property type="entry name" value="DRBM DOMAIN-CONTAINING PROTEIN"/>
    <property type="match status" value="1"/>
</dbReference>
<keyword evidence="2" id="KW-0694">RNA-binding</keyword>
<evidence type="ECO:0000313" key="6">
    <source>
        <dbReference type="Proteomes" id="UP000017836"/>
    </source>
</evidence>
<accession>W1PJ54</accession>
<evidence type="ECO:0000256" key="3">
    <source>
        <dbReference type="SAM" id="MobiDB-lite"/>
    </source>
</evidence>
<dbReference type="Proteomes" id="UP000017836">
    <property type="component" value="Unassembled WGS sequence"/>
</dbReference>
<dbReference type="Gramene" id="ERN07764">
    <property type="protein sequence ID" value="ERN07764"/>
    <property type="gene ID" value="AMTR_s00012p00098650"/>
</dbReference>
<dbReference type="PANTHER" id="PTHR46031">
    <property type="match status" value="1"/>
</dbReference>
<organism evidence="5 6">
    <name type="scientific">Amborella trichopoda</name>
    <dbReference type="NCBI Taxonomy" id="13333"/>
    <lineage>
        <taxon>Eukaryota</taxon>
        <taxon>Viridiplantae</taxon>
        <taxon>Streptophyta</taxon>
        <taxon>Embryophyta</taxon>
        <taxon>Tracheophyta</taxon>
        <taxon>Spermatophyta</taxon>
        <taxon>Magnoliopsida</taxon>
        <taxon>Amborellales</taxon>
        <taxon>Amborellaceae</taxon>
        <taxon>Amborella</taxon>
    </lineage>
</organism>
<evidence type="ECO:0000256" key="1">
    <source>
        <dbReference type="ARBA" id="ARBA00022737"/>
    </source>
</evidence>
<dbReference type="Gene3D" id="3.30.160.20">
    <property type="match status" value="1"/>
</dbReference>
<keyword evidence="1" id="KW-0677">Repeat</keyword>
<keyword evidence="6" id="KW-1185">Reference proteome</keyword>
<gene>
    <name evidence="5" type="ORF">AMTR_s00012p00098650</name>
</gene>
<dbReference type="EMBL" id="KI393609">
    <property type="protein sequence ID" value="ERN07764.1"/>
    <property type="molecule type" value="Genomic_DNA"/>
</dbReference>
<protein>
    <recommendedName>
        <fullName evidence="4">DRBM domain-containing protein</fullName>
    </recommendedName>
</protein>
<dbReference type="InterPro" id="IPR014720">
    <property type="entry name" value="dsRBD_dom"/>
</dbReference>
<sequence length="191" mass="21365">RSPRQPQSIPPSSDDASFKNLLQEETQNEEDPSLPVYSVEVLGTPHCRIFRASVVVRGNTFSGGQCFTHKATEQSATKEAYIYAKAVGFDPTPEETLMFENRNLTARLVHEVSNTQRANEEILLLKHEILSLTSQLKQPMSSFWAARDAQFDISSHLIVDRTSAMPVYPQPLLSGQGETSGAVHRFMEEDQ</sequence>
<dbReference type="GO" id="GO:0003723">
    <property type="term" value="F:RNA binding"/>
    <property type="evidence" value="ECO:0007669"/>
    <property type="project" value="UniProtKB-KW"/>
</dbReference>
<dbReference type="SUPFAM" id="SSF54768">
    <property type="entry name" value="dsRNA-binding domain-like"/>
    <property type="match status" value="1"/>
</dbReference>
<dbReference type="HOGENOM" id="CLU_095834_0_0_1"/>
<reference evidence="6" key="1">
    <citation type="journal article" date="2013" name="Science">
        <title>The Amborella genome and the evolution of flowering plants.</title>
        <authorList>
            <consortium name="Amborella Genome Project"/>
        </authorList>
    </citation>
    <scope>NUCLEOTIDE SEQUENCE [LARGE SCALE GENOMIC DNA]</scope>
</reference>
<evidence type="ECO:0000256" key="2">
    <source>
        <dbReference type="ARBA" id="ARBA00022884"/>
    </source>
</evidence>
<proteinExistence type="predicted"/>
<dbReference type="Pfam" id="PF00035">
    <property type="entry name" value="dsrm"/>
    <property type="match status" value="1"/>
</dbReference>
<feature type="non-terminal residue" evidence="5">
    <location>
        <position position="1"/>
    </location>
</feature>
<dbReference type="AlphaFoldDB" id="W1PJ54"/>
<feature type="compositionally biased region" description="Low complexity" evidence="3">
    <location>
        <begin position="1"/>
        <end position="13"/>
    </location>
</feature>
<evidence type="ECO:0000313" key="5">
    <source>
        <dbReference type="EMBL" id="ERN07764.1"/>
    </source>
</evidence>
<name>W1PJ54_AMBTC</name>
<evidence type="ECO:0000259" key="4">
    <source>
        <dbReference type="Pfam" id="PF00035"/>
    </source>
</evidence>
<feature type="domain" description="DRBM" evidence="4">
    <location>
        <begin position="19"/>
        <end position="81"/>
    </location>
</feature>